<proteinExistence type="predicted"/>
<comment type="caution">
    <text evidence="1">The sequence shown here is derived from an EMBL/GenBank/DDBJ whole genome shotgun (WGS) entry which is preliminary data.</text>
</comment>
<dbReference type="EMBL" id="LAZR01012518">
    <property type="protein sequence ID" value="KKM26406.1"/>
    <property type="molecule type" value="Genomic_DNA"/>
</dbReference>
<accession>A0A0F9IFP6</accession>
<organism evidence="1">
    <name type="scientific">marine sediment metagenome</name>
    <dbReference type="NCBI Taxonomy" id="412755"/>
    <lineage>
        <taxon>unclassified sequences</taxon>
        <taxon>metagenomes</taxon>
        <taxon>ecological metagenomes</taxon>
    </lineage>
</organism>
<sequence>MGNLKIVERDLQKYVGITTLEGARVKIYENDDFKVS</sequence>
<reference evidence="1" key="1">
    <citation type="journal article" date="2015" name="Nature">
        <title>Complex archaea that bridge the gap between prokaryotes and eukaryotes.</title>
        <authorList>
            <person name="Spang A."/>
            <person name="Saw J.H."/>
            <person name="Jorgensen S.L."/>
            <person name="Zaremba-Niedzwiedzka K."/>
            <person name="Martijn J."/>
            <person name="Lind A.E."/>
            <person name="van Eijk R."/>
            <person name="Schleper C."/>
            <person name="Guy L."/>
            <person name="Ettema T.J."/>
        </authorList>
    </citation>
    <scope>NUCLEOTIDE SEQUENCE</scope>
</reference>
<dbReference type="AlphaFoldDB" id="A0A0F9IFP6"/>
<gene>
    <name evidence="1" type="ORF">LCGC14_1585130</name>
</gene>
<evidence type="ECO:0000313" key="1">
    <source>
        <dbReference type="EMBL" id="KKM26406.1"/>
    </source>
</evidence>
<name>A0A0F9IFP6_9ZZZZ</name>
<protein>
    <submittedName>
        <fullName evidence="1">Uncharacterized protein</fullName>
    </submittedName>
</protein>